<dbReference type="RefSeq" id="XP_058306159.1">
    <property type="nucleotide sequence ID" value="XM_058453910.1"/>
</dbReference>
<feature type="chain" id="PRO_5040768858" evidence="2">
    <location>
        <begin position="19"/>
        <end position="114"/>
    </location>
</feature>
<keyword evidence="4" id="KW-1185">Reference proteome</keyword>
<keyword evidence="2" id="KW-0732">Signal</keyword>
<evidence type="ECO:0000256" key="2">
    <source>
        <dbReference type="SAM" id="SignalP"/>
    </source>
</evidence>
<protein>
    <submittedName>
        <fullName evidence="3">Uncharacterized protein</fullName>
    </submittedName>
</protein>
<sequence length="114" mass="12063">MNLLFILSFFSTAVVASAKSCPPPGSSDNQGRYSCNPAHQYPNGQMCRPINGCYFLETADGGNPFASPAPGPAPDCPPPGSSDNQGRYSCNPAHQYPNGQMCQLINGCYLLTTV</sequence>
<feature type="region of interest" description="Disordered" evidence="1">
    <location>
        <begin position="64"/>
        <end position="89"/>
    </location>
</feature>
<proteinExistence type="predicted"/>
<feature type="compositionally biased region" description="Pro residues" evidence="1">
    <location>
        <begin position="67"/>
        <end position="80"/>
    </location>
</feature>
<evidence type="ECO:0000313" key="4">
    <source>
        <dbReference type="Proteomes" id="UP001150904"/>
    </source>
</evidence>
<dbReference type="OrthoDB" id="3836772at2759"/>
<reference evidence="3" key="1">
    <citation type="submission" date="2022-12" db="EMBL/GenBank/DDBJ databases">
        <authorList>
            <person name="Petersen C."/>
        </authorList>
    </citation>
    <scope>NUCLEOTIDE SEQUENCE</scope>
    <source>
        <strain evidence="3">IBT 15544</strain>
    </source>
</reference>
<dbReference type="Proteomes" id="UP001150904">
    <property type="component" value="Unassembled WGS sequence"/>
</dbReference>
<gene>
    <name evidence="3" type="ORF">N7498_006848</name>
</gene>
<dbReference type="GeneID" id="83181211"/>
<evidence type="ECO:0000256" key="1">
    <source>
        <dbReference type="SAM" id="MobiDB-lite"/>
    </source>
</evidence>
<feature type="signal peptide" evidence="2">
    <location>
        <begin position="1"/>
        <end position="18"/>
    </location>
</feature>
<organism evidence="3 4">
    <name type="scientific">Penicillium cinerascens</name>
    <dbReference type="NCBI Taxonomy" id="70096"/>
    <lineage>
        <taxon>Eukaryota</taxon>
        <taxon>Fungi</taxon>
        <taxon>Dikarya</taxon>
        <taxon>Ascomycota</taxon>
        <taxon>Pezizomycotina</taxon>
        <taxon>Eurotiomycetes</taxon>
        <taxon>Eurotiomycetidae</taxon>
        <taxon>Eurotiales</taxon>
        <taxon>Aspergillaceae</taxon>
        <taxon>Penicillium</taxon>
    </lineage>
</organism>
<accession>A0A9W9JNT5</accession>
<evidence type="ECO:0000313" key="3">
    <source>
        <dbReference type="EMBL" id="KAJ5197731.1"/>
    </source>
</evidence>
<name>A0A9W9JNT5_9EURO</name>
<dbReference type="EMBL" id="JAPQKR010000014">
    <property type="protein sequence ID" value="KAJ5197731.1"/>
    <property type="molecule type" value="Genomic_DNA"/>
</dbReference>
<dbReference type="AlphaFoldDB" id="A0A9W9JNT5"/>
<comment type="caution">
    <text evidence="3">The sequence shown here is derived from an EMBL/GenBank/DDBJ whole genome shotgun (WGS) entry which is preliminary data.</text>
</comment>
<reference evidence="3" key="2">
    <citation type="journal article" date="2023" name="IMA Fungus">
        <title>Comparative genomic study of the Penicillium genus elucidates a diverse pangenome and 15 lateral gene transfer events.</title>
        <authorList>
            <person name="Petersen C."/>
            <person name="Sorensen T."/>
            <person name="Nielsen M.R."/>
            <person name="Sondergaard T.E."/>
            <person name="Sorensen J.L."/>
            <person name="Fitzpatrick D.A."/>
            <person name="Frisvad J.C."/>
            <person name="Nielsen K.L."/>
        </authorList>
    </citation>
    <scope>NUCLEOTIDE SEQUENCE</scope>
    <source>
        <strain evidence="3">IBT 15544</strain>
    </source>
</reference>